<evidence type="ECO:0000256" key="6">
    <source>
        <dbReference type="SAM" id="MobiDB-lite"/>
    </source>
</evidence>
<dbReference type="GO" id="GO:0016020">
    <property type="term" value="C:membrane"/>
    <property type="evidence" value="ECO:0007669"/>
    <property type="project" value="UniProtKB-SubCell"/>
</dbReference>
<keyword evidence="4 7" id="KW-0472">Membrane</keyword>
<feature type="transmembrane region" description="Helical" evidence="7">
    <location>
        <begin position="12"/>
        <end position="33"/>
    </location>
</feature>
<dbReference type="AlphaFoldDB" id="A0A8H4VXJ4"/>
<evidence type="ECO:0000313" key="9">
    <source>
        <dbReference type="EMBL" id="KAF4623579.1"/>
    </source>
</evidence>
<name>A0A8H4VXJ4_9AGAR</name>
<feature type="region of interest" description="Disordered" evidence="6">
    <location>
        <begin position="325"/>
        <end position="354"/>
    </location>
</feature>
<evidence type="ECO:0000313" key="10">
    <source>
        <dbReference type="Proteomes" id="UP000521872"/>
    </source>
</evidence>
<proteinExistence type="inferred from homology"/>
<evidence type="ECO:0000259" key="8">
    <source>
        <dbReference type="Pfam" id="PF20684"/>
    </source>
</evidence>
<keyword evidence="2 7" id="KW-0812">Transmembrane</keyword>
<evidence type="ECO:0000256" key="3">
    <source>
        <dbReference type="ARBA" id="ARBA00022989"/>
    </source>
</evidence>
<feature type="transmembrane region" description="Helical" evidence="7">
    <location>
        <begin position="219"/>
        <end position="246"/>
    </location>
</feature>
<evidence type="ECO:0000256" key="4">
    <source>
        <dbReference type="ARBA" id="ARBA00023136"/>
    </source>
</evidence>
<evidence type="ECO:0000256" key="1">
    <source>
        <dbReference type="ARBA" id="ARBA00004141"/>
    </source>
</evidence>
<organism evidence="9 10">
    <name type="scientific">Agrocybe pediades</name>
    <dbReference type="NCBI Taxonomy" id="84607"/>
    <lineage>
        <taxon>Eukaryota</taxon>
        <taxon>Fungi</taxon>
        <taxon>Dikarya</taxon>
        <taxon>Basidiomycota</taxon>
        <taxon>Agaricomycotina</taxon>
        <taxon>Agaricomycetes</taxon>
        <taxon>Agaricomycetidae</taxon>
        <taxon>Agaricales</taxon>
        <taxon>Agaricineae</taxon>
        <taxon>Strophariaceae</taxon>
        <taxon>Agrocybe</taxon>
    </lineage>
</organism>
<dbReference type="Proteomes" id="UP000521872">
    <property type="component" value="Unassembled WGS sequence"/>
</dbReference>
<comment type="similarity">
    <text evidence="5">Belongs to the SAT4 family.</text>
</comment>
<keyword evidence="3 7" id="KW-1133">Transmembrane helix</keyword>
<dbReference type="InterPro" id="IPR052337">
    <property type="entry name" value="SAT4-like"/>
</dbReference>
<gene>
    <name evidence="9" type="ORF">D9613_001518</name>
</gene>
<dbReference type="Pfam" id="PF20684">
    <property type="entry name" value="Fung_rhodopsin"/>
    <property type="match status" value="1"/>
</dbReference>
<feature type="transmembrane region" description="Helical" evidence="7">
    <location>
        <begin position="159"/>
        <end position="178"/>
    </location>
</feature>
<protein>
    <recommendedName>
        <fullName evidence="8">Rhodopsin domain-containing protein</fullName>
    </recommendedName>
</protein>
<evidence type="ECO:0000256" key="5">
    <source>
        <dbReference type="ARBA" id="ARBA00038359"/>
    </source>
</evidence>
<feature type="transmembrane region" description="Helical" evidence="7">
    <location>
        <begin position="45"/>
        <end position="65"/>
    </location>
</feature>
<evidence type="ECO:0000256" key="7">
    <source>
        <dbReference type="SAM" id="Phobius"/>
    </source>
</evidence>
<keyword evidence="10" id="KW-1185">Reference proteome</keyword>
<comment type="caution">
    <text evidence="9">The sequence shown here is derived from an EMBL/GenBank/DDBJ whole genome shotgun (WGS) entry which is preliminary data.</text>
</comment>
<feature type="transmembrane region" description="Helical" evidence="7">
    <location>
        <begin position="77"/>
        <end position="102"/>
    </location>
</feature>
<sequence>MLSLAKLPSAAVTGLTVLCHSLAISTTSFRLLHRCITRRLWWDDFWAAVAFVMDLTIFVLFLVGLRVNITTSLAANWITLLCYNSTLWAARMTVAVTIVRLIPRGIVRRVARGVSVIFALFWTSIIVQNLVACTRKGGPGFPWCTIVPQYALYTGVQELVTNLIADIWLLLAPAYILYRMKLQRPHYVLILTIFLCGIFTALASISHAVFLIIKAPDPTWMILTGHIELAVAVIVSNLLVLVTYLYRVFRSFYKGDSETPRMNCRAGDAAVQLPSPDEARHPGDHSIELTNSNSTSGPCDISAQTRPSSRAATLELTEITLASSDHHLSSSVDPGPPVSVPFSSFSYPGATSDA</sequence>
<accession>A0A8H4VXJ4</accession>
<reference evidence="9 10" key="1">
    <citation type="submission" date="2019-12" db="EMBL/GenBank/DDBJ databases">
        <authorList>
            <person name="Floudas D."/>
            <person name="Bentzer J."/>
            <person name="Ahren D."/>
            <person name="Johansson T."/>
            <person name="Persson P."/>
            <person name="Tunlid A."/>
        </authorList>
    </citation>
    <scope>NUCLEOTIDE SEQUENCE [LARGE SCALE GENOMIC DNA]</scope>
    <source>
        <strain evidence="9 10">CBS 102.39</strain>
    </source>
</reference>
<dbReference type="PANTHER" id="PTHR33048:SF47">
    <property type="entry name" value="INTEGRAL MEMBRANE PROTEIN-RELATED"/>
    <property type="match status" value="1"/>
</dbReference>
<dbReference type="InterPro" id="IPR049326">
    <property type="entry name" value="Rhodopsin_dom_fungi"/>
</dbReference>
<dbReference type="PANTHER" id="PTHR33048">
    <property type="entry name" value="PTH11-LIKE INTEGRAL MEMBRANE PROTEIN (AFU_ORTHOLOGUE AFUA_5G11245)"/>
    <property type="match status" value="1"/>
</dbReference>
<comment type="subcellular location">
    <subcellularLocation>
        <location evidence="1">Membrane</location>
        <topology evidence="1">Multi-pass membrane protein</topology>
    </subcellularLocation>
</comment>
<feature type="transmembrane region" description="Helical" evidence="7">
    <location>
        <begin position="187"/>
        <end position="213"/>
    </location>
</feature>
<feature type="compositionally biased region" description="Polar residues" evidence="6">
    <location>
        <begin position="288"/>
        <end position="307"/>
    </location>
</feature>
<feature type="compositionally biased region" description="Low complexity" evidence="6">
    <location>
        <begin position="340"/>
        <end position="354"/>
    </location>
</feature>
<feature type="transmembrane region" description="Helical" evidence="7">
    <location>
        <begin position="114"/>
        <end position="132"/>
    </location>
</feature>
<dbReference type="EMBL" id="JAACJL010000001">
    <property type="protein sequence ID" value="KAF4623579.1"/>
    <property type="molecule type" value="Genomic_DNA"/>
</dbReference>
<evidence type="ECO:0000256" key="2">
    <source>
        <dbReference type="ARBA" id="ARBA00022692"/>
    </source>
</evidence>
<feature type="compositionally biased region" description="Basic and acidic residues" evidence="6">
    <location>
        <begin position="277"/>
        <end position="287"/>
    </location>
</feature>
<feature type="domain" description="Rhodopsin" evidence="8">
    <location>
        <begin position="30"/>
        <end position="242"/>
    </location>
</feature>
<feature type="region of interest" description="Disordered" evidence="6">
    <location>
        <begin position="273"/>
        <end position="307"/>
    </location>
</feature>